<dbReference type="Gene3D" id="1.10.260.40">
    <property type="entry name" value="lambda repressor-like DNA-binding domains"/>
    <property type="match status" value="1"/>
</dbReference>
<keyword evidence="2" id="KW-0238">DNA-binding</keyword>
<dbReference type="GO" id="GO:0000976">
    <property type="term" value="F:transcription cis-regulatory region binding"/>
    <property type="evidence" value="ECO:0007669"/>
    <property type="project" value="TreeGrafter"/>
</dbReference>
<reference evidence="5" key="1">
    <citation type="submission" date="2021-01" db="EMBL/GenBank/DDBJ databases">
        <title>Whole genome shotgun sequence of Actinocatenispora rupis NBRC 107355.</title>
        <authorList>
            <person name="Komaki H."/>
            <person name="Tamura T."/>
        </authorList>
    </citation>
    <scope>NUCLEOTIDE SEQUENCE</scope>
    <source>
        <strain evidence="5">NBRC 107355</strain>
    </source>
</reference>
<name>A0A8J3J1Z3_9ACTN</name>
<evidence type="ECO:0000256" key="2">
    <source>
        <dbReference type="ARBA" id="ARBA00023125"/>
    </source>
</evidence>
<evidence type="ECO:0000256" key="1">
    <source>
        <dbReference type="ARBA" id="ARBA00023015"/>
    </source>
</evidence>
<dbReference type="GO" id="GO:0003700">
    <property type="term" value="F:DNA-binding transcription factor activity"/>
    <property type="evidence" value="ECO:0007669"/>
    <property type="project" value="TreeGrafter"/>
</dbReference>
<sequence length="350" mass="37455">MAAGVAPAPRRRVRLSDIADAVGYSVNTVSRALNGKADINAATRDRIVAEAERLGYVPNTQARSLVLGSTRTVGLVITNPSNPLYAGLISAIELRCRALGYTLVLLASEESPESERMAAESLIRSGVDCAIVVPVQAETAHWERLLGTGIDLVFVNRDLPGLDVDFVGIDNERGAYDATAHVLRAGARVVWSLEEDLPISTIRQRAAGYRRAIAELAPDPATARIISVPTRRRDSLTLPWQAEEAYRVSRALIDGGTLPDAVVAGNDYFALALTRALAEHGLRVPEDLLVVGYGDHPYAGFLSPSLSSVALPAAELGTTAVDVLLRGSKDSRTHRLIPPTLVVRESSTAR</sequence>
<keyword evidence="1" id="KW-0805">Transcription regulation</keyword>
<dbReference type="PANTHER" id="PTHR30146">
    <property type="entry name" value="LACI-RELATED TRANSCRIPTIONAL REPRESSOR"/>
    <property type="match status" value="1"/>
</dbReference>
<dbReference type="Gene3D" id="3.40.50.2300">
    <property type="match status" value="2"/>
</dbReference>
<dbReference type="AlphaFoldDB" id="A0A8J3J1Z3"/>
<dbReference type="InterPro" id="IPR046335">
    <property type="entry name" value="LacI/GalR-like_sensor"/>
</dbReference>
<dbReference type="CDD" id="cd01392">
    <property type="entry name" value="HTH_LacI"/>
    <property type="match status" value="1"/>
</dbReference>
<gene>
    <name evidence="5" type="ORF">Aru02nite_51650</name>
</gene>
<evidence type="ECO:0000259" key="4">
    <source>
        <dbReference type="PROSITE" id="PS50932"/>
    </source>
</evidence>
<dbReference type="InterPro" id="IPR028082">
    <property type="entry name" value="Peripla_BP_I"/>
</dbReference>
<dbReference type="Pfam" id="PF13377">
    <property type="entry name" value="Peripla_BP_3"/>
    <property type="match status" value="1"/>
</dbReference>
<dbReference type="PROSITE" id="PS50932">
    <property type="entry name" value="HTH_LACI_2"/>
    <property type="match status" value="1"/>
</dbReference>
<dbReference type="SUPFAM" id="SSF47413">
    <property type="entry name" value="lambda repressor-like DNA-binding domains"/>
    <property type="match status" value="1"/>
</dbReference>
<protein>
    <submittedName>
        <fullName evidence="5">LacI family transcriptional regulator</fullName>
    </submittedName>
</protein>
<dbReference type="Pfam" id="PF00356">
    <property type="entry name" value="LacI"/>
    <property type="match status" value="1"/>
</dbReference>
<organism evidence="5 6">
    <name type="scientific">Actinocatenispora rupis</name>
    <dbReference type="NCBI Taxonomy" id="519421"/>
    <lineage>
        <taxon>Bacteria</taxon>
        <taxon>Bacillati</taxon>
        <taxon>Actinomycetota</taxon>
        <taxon>Actinomycetes</taxon>
        <taxon>Micromonosporales</taxon>
        <taxon>Micromonosporaceae</taxon>
        <taxon>Actinocatenispora</taxon>
    </lineage>
</organism>
<accession>A0A8J3J1Z3</accession>
<dbReference type="InterPro" id="IPR000843">
    <property type="entry name" value="HTH_LacI"/>
</dbReference>
<dbReference type="SMART" id="SM00354">
    <property type="entry name" value="HTH_LACI"/>
    <property type="match status" value="1"/>
</dbReference>
<dbReference type="RefSeq" id="WP_203662089.1">
    <property type="nucleotide sequence ID" value="NZ_BAAAZM010000001.1"/>
</dbReference>
<comment type="caution">
    <text evidence="5">The sequence shown here is derived from an EMBL/GenBank/DDBJ whole genome shotgun (WGS) entry which is preliminary data.</text>
</comment>
<dbReference type="Proteomes" id="UP000612808">
    <property type="component" value="Unassembled WGS sequence"/>
</dbReference>
<proteinExistence type="predicted"/>
<keyword evidence="3" id="KW-0804">Transcription</keyword>
<dbReference type="SUPFAM" id="SSF53822">
    <property type="entry name" value="Periplasmic binding protein-like I"/>
    <property type="match status" value="1"/>
</dbReference>
<dbReference type="CDD" id="cd06267">
    <property type="entry name" value="PBP1_LacI_sugar_binding-like"/>
    <property type="match status" value="1"/>
</dbReference>
<evidence type="ECO:0000313" key="6">
    <source>
        <dbReference type="Proteomes" id="UP000612808"/>
    </source>
</evidence>
<keyword evidence="6" id="KW-1185">Reference proteome</keyword>
<dbReference type="InterPro" id="IPR010982">
    <property type="entry name" value="Lambda_DNA-bd_dom_sf"/>
</dbReference>
<evidence type="ECO:0000256" key="3">
    <source>
        <dbReference type="ARBA" id="ARBA00023163"/>
    </source>
</evidence>
<feature type="domain" description="HTH lacI-type" evidence="4">
    <location>
        <begin position="13"/>
        <end position="67"/>
    </location>
</feature>
<dbReference type="PANTHER" id="PTHR30146:SF109">
    <property type="entry name" value="HTH-TYPE TRANSCRIPTIONAL REGULATOR GALS"/>
    <property type="match status" value="1"/>
</dbReference>
<evidence type="ECO:0000313" key="5">
    <source>
        <dbReference type="EMBL" id="GID14276.1"/>
    </source>
</evidence>
<dbReference type="EMBL" id="BOMB01000030">
    <property type="protein sequence ID" value="GID14276.1"/>
    <property type="molecule type" value="Genomic_DNA"/>
</dbReference>